<dbReference type="AlphaFoldDB" id="A0A1D6KSL7"/>
<dbReference type="PANTHER" id="PTHR33917">
    <property type="entry name" value="PROTEIN EXECUTER 1, CHLOROPLASTIC"/>
    <property type="match status" value="1"/>
</dbReference>
<protein>
    <submittedName>
        <fullName evidence="1">Protein EXECUTER 1 chloroplastic</fullName>
    </submittedName>
</protein>
<evidence type="ECO:0000313" key="1">
    <source>
        <dbReference type="EMBL" id="ONM05670.1"/>
    </source>
</evidence>
<gene>
    <name evidence="1" type="ORF">ZEAMMB73_Zm00001d032659</name>
</gene>
<accession>A0A1D6KSL7</accession>
<sequence length="199" mass="23382">MEAEDIYRIARVCERKIRDFNQVKCIKDEAGHLLVDDETRIQEFEVREGIEKDEREQGLYVTTSGFDSEILSLQRKFGQWRDDGSSEEHSDLLFYEHVEAVKLTGDNLMPAGQVVFRAKVGERYQLPHKGIIPRELGVIARYKGQRKIADPGFQNPRWVDGELLIIDGKFIRDGPVIAFFYWTSNFHRFEFFRRLRLPE</sequence>
<dbReference type="PANTHER" id="PTHR33917:SF3">
    <property type="entry name" value="PROTEIN EXECUTER 1, CHLOROPLASTIC"/>
    <property type="match status" value="1"/>
</dbReference>
<dbReference type="GO" id="GO:0010343">
    <property type="term" value="P:singlet oxygen-mediated programmed cell death"/>
    <property type="evidence" value="ECO:0007669"/>
    <property type="project" value="InterPro"/>
</dbReference>
<dbReference type="EMBL" id="CM007647">
    <property type="protein sequence ID" value="ONM05670.1"/>
    <property type="molecule type" value="Genomic_DNA"/>
</dbReference>
<dbReference type="Pfam" id="PF12014">
    <property type="entry name" value="Cyclin_D1_bind"/>
    <property type="match status" value="1"/>
</dbReference>
<proteinExistence type="predicted"/>
<dbReference type="InterPro" id="IPR044680">
    <property type="entry name" value="EX1/2"/>
</dbReference>
<organism evidence="1">
    <name type="scientific">Zea mays</name>
    <name type="common">Maize</name>
    <dbReference type="NCBI Taxonomy" id="4577"/>
    <lineage>
        <taxon>Eukaryota</taxon>
        <taxon>Viridiplantae</taxon>
        <taxon>Streptophyta</taxon>
        <taxon>Embryophyta</taxon>
        <taxon>Tracheophyta</taxon>
        <taxon>Spermatophyta</taxon>
        <taxon>Magnoliopsida</taxon>
        <taxon>Liliopsida</taxon>
        <taxon>Poales</taxon>
        <taxon>Poaceae</taxon>
        <taxon>PACMAD clade</taxon>
        <taxon>Panicoideae</taxon>
        <taxon>Andropogonodae</taxon>
        <taxon>Andropogoneae</taxon>
        <taxon>Tripsacinae</taxon>
        <taxon>Zea</taxon>
    </lineage>
</organism>
<reference evidence="1" key="1">
    <citation type="submission" date="2015-12" db="EMBL/GenBank/DDBJ databases">
        <title>Update maize B73 reference genome by single molecule sequencing technologies.</title>
        <authorList>
            <consortium name="Maize Genome Sequencing Project"/>
            <person name="Ware D."/>
        </authorList>
    </citation>
    <scope>NUCLEOTIDE SEQUENCE [LARGE SCALE GENOMIC DNA]</scope>
    <source>
        <tissue evidence="1">Seedling</tissue>
    </source>
</reference>
<name>A0A1D6KSL7_MAIZE</name>